<accession>A0ABQ9GAT4</accession>
<evidence type="ECO:0008006" key="4">
    <source>
        <dbReference type="Google" id="ProtNLM"/>
    </source>
</evidence>
<keyword evidence="3" id="KW-1185">Reference proteome</keyword>
<name>A0ABQ9GAT4_9NEOP</name>
<comment type="caution">
    <text evidence="2">The sequence shown here is derived from an EMBL/GenBank/DDBJ whole genome shotgun (WGS) entry which is preliminary data.</text>
</comment>
<evidence type="ECO:0000256" key="1">
    <source>
        <dbReference type="SAM" id="MobiDB-lite"/>
    </source>
</evidence>
<gene>
    <name evidence="2" type="ORF">PR048_028516</name>
</gene>
<dbReference type="EMBL" id="JARBHB010000013">
    <property type="protein sequence ID" value="KAJ8869525.1"/>
    <property type="molecule type" value="Genomic_DNA"/>
</dbReference>
<evidence type="ECO:0000313" key="3">
    <source>
        <dbReference type="Proteomes" id="UP001159363"/>
    </source>
</evidence>
<dbReference type="Proteomes" id="UP001159363">
    <property type="component" value="Chromosome 12"/>
</dbReference>
<organism evidence="2 3">
    <name type="scientific">Dryococelus australis</name>
    <dbReference type="NCBI Taxonomy" id="614101"/>
    <lineage>
        <taxon>Eukaryota</taxon>
        <taxon>Metazoa</taxon>
        <taxon>Ecdysozoa</taxon>
        <taxon>Arthropoda</taxon>
        <taxon>Hexapoda</taxon>
        <taxon>Insecta</taxon>
        <taxon>Pterygota</taxon>
        <taxon>Neoptera</taxon>
        <taxon>Polyneoptera</taxon>
        <taxon>Phasmatodea</taxon>
        <taxon>Verophasmatodea</taxon>
        <taxon>Anareolatae</taxon>
        <taxon>Phasmatidae</taxon>
        <taxon>Eurycanthinae</taxon>
        <taxon>Dryococelus</taxon>
    </lineage>
</organism>
<sequence length="873" mass="97951">MTLRCACSLQRAMAAPHSVTSAKHQSSRFPVLSGRSCEKDVFYSDNAPVSDILCSLSRYWTTFHCRVYRLISSLSLSRFSVSKSYSSPSYTQLLTPGCTVVVRNSIRYQDEVHFEPPKLVVRTLDPRSADIIDESEIQNHEILLVQHFYIGTKIKLDPCSELRPFDLGSGKMLVQPGIRVIVVRTYRRFSALHVGVMERRSRVLLSPVSLCLESENPNLGVIASRKQSSDTHKTPFDRVKRCQERKIYIKASKRVNVDVFTQNKRPCPQHSQTKFLGHMIIHSVEHLFMLMEHVTTPREDIQYDGAAYTGGVMIGGALEPAAGGGIHASPADGRRGAAVLLRVVPHRLMSVRSAAPELRLQMAEVYHQQRKHYKRLFEEMKTEPFRMEQFQLTIGKKITGSYLECSVERSDGICMNELSDTTPTTKYIIEVLDMIMKLMKNRKAPGHYGINPEISKRVELWIRHDILLLNERLPQGCFAKILKEGLYKIFLLCRGGDKTPQRKILQTTNTSPSIKDNVGKITYMRLLFSLEAIQGLLNQQYGFRKARGPETAVMDFIRLININRDTRKRMSKCCPHDRCYVLCVLVPLFCPVCPCTTVLSCVSSDHCCALGQQRRCLSPDDGSRWQLPKLRHPPAATRKPNLLLSVEREVGGISLRATVKCGARRDQGEFAPRACKAGLFAMDNSLLPRSTELDSQRSYPDVHTCMGNVADVVVMSAGFLVVLAFPAPTSFRRCSILVFYPHQRITAGCKVQRYDGTTGRLARRSEEALGVRVSVALTSLTLLDLGRRLQLCCGCDHFVHASVERNIWSNAGMKGWGKREIPETGIEQGSPGVRRAGSTGPRCSEYGESGEADNRARCDVIAQGFSHGLGLWN</sequence>
<protein>
    <recommendedName>
        <fullName evidence="4">Reverse transcriptase domain-containing protein</fullName>
    </recommendedName>
</protein>
<evidence type="ECO:0000313" key="2">
    <source>
        <dbReference type="EMBL" id="KAJ8869525.1"/>
    </source>
</evidence>
<proteinExistence type="predicted"/>
<reference evidence="2 3" key="1">
    <citation type="submission" date="2023-02" db="EMBL/GenBank/DDBJ databases">
        <title>LHISI_Scaffold_Assembly.</title>
        <authorList>
            <person name="Stuart O.P."/>
            <person name="Cleave R."/>
            <person name="Magrath M.J.L."/>
            <person name="Mikheyev A.S."/>
        </authorList>
    </citation>
    <scope>NUCLEOTIDE SEQUENCE [LARGE SCALE GENOMIC DNA]</scope>
    <source>
        <strain evidence="2">Daus_M_001</strain>
        <tissue evidence="2">Leg muscle</tissue>
    </source>
</reference>
<feature type="region of interest" description="Disordered" evidence="1">
    <location>
        <begin position="823"/>
        <end position="848"/>
    </location>
</feature>